<proteinExistence type="predicted"/>
<sequence>MALKEILNQGVLKFKPFDIKGKYWFEIDDLEDLNNAEKTLSTKI</sequence>
<dbReference type="AlphaFoldDB" id="X1F284"/>
<evidence type="ECO:0000313" key="1">
    <source>
        <dbReference type="EMBL" id="GAH39751.1"/>
    </source>
</evidence>
<dbReference type="EMBL" id="BARU01006989">
    <property type="protein sequence ID" value="GAH39751.1"/>
    <property type="molecule type" value="Genomic_DNA"/>
</dbReference>
<gene>
    <name evidence="1" type="ORF">S03H2_13781</name>
</gene>
<comment type="caution">
    <text evidence="1">The sequence shown here is derived from an EMBL/GenBank/DDBJ whole genome shotgun (WGS) entry which is preliminary data.</text>
</comment>
<name>X1F284_9ZZZZ</name>
<protein>
    <submittedName>
        <fullName evidence="1">Uncharacterized protein</fullName>
    </submittedName>
</protein>
<reference evidence="1" key="1">
    <citation type="journal article" date="2014" name="Front. Microbiol.">
        <title>High frequency of phylogenetically diverse reductive dehalogenase-homologous genes in deep subseafloor sedimentary metagenomes.</title>
        <authorList>
            <person name="Kawai M."/>
            <person name="Futagami T."/>
            <person name="Toyoda A."/>
            <person name="Takaki Y."/>
            <person name="Nishi S."/>
            <person name="Hori S."/>
            <person name="Arai W."/>
            <person name="Tsubouchi T."/>
            <person name="Morono Y."/>
            <person name="Uchiyama I."/>
            <person name="Ito T."/>
            <person name="Fujiyama A."/>
            <person name="Inagaki F."/>
            <person name="Takami H."/>
        </authorList>
    </citation>
    <scope>NUCLEOTIDE SEQUENCE</scope>
    <source>
        <strain evidence="1">Expedition CK06-06</strain>
    </source>
</reference>
<organism evidence="1">
    <name type="scientific">marine sediment metagenome</name>
    <dbReference type="NCBI Taxonomy" id="412755"/>
    <lineage>
        <taxon>unclassified sequences</taxon>
        <taxon>metagenomes</taxon>
        <taxon>ecological metagenomes</taxon>
    </lineage>
</organism>
<accession>X1F284</accession>